<name>A0ABY7TIR2_9SPHN</name>
<sequence>MRGRIMPLLAAFTASAATCQPVQWYTQDSFKPVERVTILVANPLGEARGNSPVTIRRADLPMLADVHELSMTLVDPAGTPIAPPSARQRALEGAHGRLAETGGHAIDYQLDDLDQDGLWDELFFMADFRPGETRAFHIYLGRQSRGWNPHRTHAGIGSYMRHSVPFWESGNVGWKLWYPTDADVYAKRKPQLMANRLYMENLDGYAVSLIDPGLGSDIMEVSDSFGGGGIAMMDDPAHPDVPSRPRFTPRAPETGNFNAGPVGDTRYAYGLIANGPLRSTVRIRTMNWNSGHGRYALEQTYTAYAGQDYSTATVRFTDFAPADRKAARFAVGIRQRIGETLKVQRGGMVLSTAPEVIRNPDDLEAAQPGMKVAYAGSALVVRDALKPEYLFSPLRGGNHLMLVAPTPDLRFDYLLAAGWSEGAGPRTAVDFAAYVEKVAREYDAPIRFVRATTERR</sequence>
<dbReference type="InterPro" id="IPR032342">
    <property type="entry name" value="DUF4861"/>
</dbReference>
<keyword evidence="3" id="KW-1185">Reference proteome</keyword>
<dbReference type="RefSeq" id="WP_273687072.1">
    <property type="nucleotide sequence ID" value="NZ_CP117411.1"/>
</dbReference>
<feature type="signal peptide" evidence="1">
    <location>
        <begin position="1"/>
        <end position="16"/>
    </location>
</feature>
<proteinExistence type="predicted"/>
<protein>
    <submittedName>
        <fullName evidence="2">DUF4861 family protein</fullName>
    </submittedName>
</protein>
<gene>
    <name evidence="2" type="ORF">PQ455_15905</name>
</gene>
<feature type="chain" id="PRO_5045583766" evidence="1">
    <location>
        <begin position="17"/>
        <end position="456"/>
    </location>
</feature>
<keyword evidence="1" id="KW-0732">Signal</keyword>
<evidence type="ECO:0000256" key="1">
    <source>
        <dbReference type="SAM" id="SignalP"/>
    </source>
</evidence>
<evidence type="ECO:0000313" key="2">
    <source>
        <dbReference type="EMBL" id="WCT73098.1"/>
    </source>
</evidence>
<organism evidence="2 3">
    <name type="scientific">Sphingomonas naphthae</name>
    <dbReference type="NCBI Taxonomy" id="1813468"/>
    <lineage>
        <taxon>Bacteria</taxon>
        <taxon>Pseudomonadati</taxon>
        <taxon>Pseudomonadota</taxon>
        <taxon>Alphaproteobacteria</taxon>
        <taxon>Sphingomonadales</taxon>
        <taxon>Sphingomonadaceae</taxon>
        <taxon>Sphingomonas</taxon>
    </lineage>
</organism>
<dbReference type="Proteomes" id="UP001220395">
    <property type="component" value="Chromosome"/>
</dbReference>
<dbReference type="EMBL" id="CP117411">
    <property type="protein sequence ID" value="WCT73098.1"/>
    <property type="molecule type" value="Genomic_DNA"/>
</dbReference>
<reference evidence="2 3" key="1">
    <citation type="submission" date="2023-02" db="EMBL/GenBank/DDBJ databases">
        <title>Genome sequence of Sphingomonas naphthae.</title>
        <authorList>
            <person name="Kim S."/>
            <person name="Heo J."/>
            <person name="Kwon S.-W."/>
        </authorList>
    </citation>
    <scope>NUCLEOTIDE SEQUENCE [LARGE SCALE GENOMIC DNA]</scope>
    <source>
        <strain evidence="2 3">KACC 18716</strain>
    </source>
</reference>
<evidence type="ECO:0000313" key="3">
    <source>
        <dbReference type="Proteomes" id="UP001220395"/>
    </source>
</evidence>
<accession>A0ABY7TIR2</accession>
<dbReference type="Pfam" id="PF16153">
    <property type="entry name" value="DUF4861"/>
    <property type="match status" value="1"/>
</dbReference>